<dbReference type="Pfam" id="PF00563">
    <property type="entry name" value="EAL"/>
    <property type="match status" value="1"/>
</dbReference>
<dbReference type="PANTHER" id="PTHR44757:SF2">
    <property type="entry name" value="BIOFILM ARCHITECTURE MAINTENANCE PROTEIN MBAA"/>
    <property type="match status" value="1"/>
</dbReference>
<dbReference type="InterPro" id="IPR000014">
    <property type="entry name" value="PAS"/>
</dbReference>
<feature type="transmembrane region" description="Helical" evidence="6">
    <location>
        <begin position="86"/>
        <end position="110"/>
    </location>
</feature>
<evidence type="ECO:0000313" key="12">
    <source>
        <dbReference type="EMBL" id="QSI76399.1"/>
    </source>
</evidence>
<protein>
    <submittedName>
        <fullName evidence="12">EAL domain-containing protein</fullName>
    </submittedName>
</protein>
<dbReference type="InterPro" id="IPR000700">
    <property type="entry name" value="PAS-assoc_C"/>
</dbReference>
<dbReference type="Pfam" id="PF13682">
    <property type="entry name" value="CZB"/>
    <property type="match status" value="1"/>
</dbReference>
<dbReference type="Gene3D" id="3.30.70.270">
    <property type="match status" value="1"/>
</dbReference>
<dbReference type="NCBIfam" id="TIGR00254">
    <property type="entry name" value="GGDEF"/>
    <property type="match status" value="1"/>
</dbReference>
<dbReference type="SMART" id="SM00052">
    <property type="entry name" value="EAL"/>
    <property type="match status" value="1"/>
</dbReference>
<dbReference type="InterPro" id="IPR007895">
    <property type="entry name" value="MASE1"/>
</dbReference>
<dbReference type="SMART" id="SM00086">
    <property type="entry name" value="PAC"/>
    <property type="match status" value="4"/>
</dbReference>
<evidence type="ECO:0000256" key="5">
    <source>
        <dbReference type="ARBA" id="ARBA00023136"/>
    </source>
</evidence>
<dbReference type="Gene3D" id="3.30.450.350">
    <property type="entry name" value="CHASE domain"/>
    <property type="match status" value="1"/>
</dbReference>
<feature type="domain" description="PAS" evidence="7">
    <location>
        <begin position="794"/>
        <end position="865"/>
    </location>
</feature>
<evidence type="ECO:0000256" key="2">
    <source>
        <dbReference type="ARBA" id="ARBA00022475"/>
    </source>
</evidence>
<dbReference type="EMBL" id="CP071060">
    <property type="protein sequence ID" value="QSI76399.1"/>
    <property type="molecule type" value="Genomic_DNA"/>
</dbReference>
<keyword evidence="13" id="KW-1185">Reference proteome</keyword>
<keyword evidence="3 6" id="KW-0812">Transmembrane</keyword>
<organism evidence="12 13">
    <name type="scientific">Niveibacterium microcysteis</name>
    <dbReference type="NCBI Taxonomy" id="2811415"/>
    <lineage>
        <taxon>Bacteria</taxon>
        <taxon>Pseudomonadati</taxon>
        <taxon>Pseudomonadota</taxon>
        <taxon>Betaproteobacteria</taxon>
        <taxon>Rhodocyclales</taxon>
        <taxon>Rhodocyclaceae</taxon>
        <taxon>Niveibacterium</taxon>
    </lineage>
</organism>
<accession>A0ABX7M6U0</accession>
<evidence type="ECO:0000259" key="11">
    <source>
        <dbReference type="PROSITE" id="PS50887"/>
    </source>
</evidence>
<dbReference type="PROSITE" id="PS50839">
    <property type="entry name" value="CHASE"/>
    <property type="match status" value="1"/>
</dbReference>
<evidence type="ECO:0000313" key="13">
    <source>
        <dbReference type="Proteomes" id="UP000663570"/>
    </source>
</evidence>
<sequence>MVGEVCEPEGSEREIGGLALLRANAALASAYLIAGLLSLMLAVPPGYASPLFPPAGIALGVVLIFGCRLLPGVFFGALLVNLAHGYALSAALLPVPAGAVALAVTLQAWCGRGLVMRLVGGSLRLDEPLDVMRFLGAVILSCAVAASLALPALYGLGRLPLGELPFSWWNWWLGDSLGAISFAPLTLLVLARRGDSWHGRRLAVGLPIAVALVALVVLFLQFSAWERSRVDRALERDAAFMLRGLRDSLQSPVDALFSMRQFIENSDDVTREEFSRFVRPWLARDAAVLALGRAEIVAARDLPALVARQRASGLADFRIIVRDAAGVRRPAPPGEARQRLVITAVEPLGGNRDALGLDVFTVDASRKASTRALESDRAAATQPFRLAQQRRADERGIVVYLPHGRAGGDGKVGGEPGGVIFVAFSLDDLVQHLAASTPPGLLVCLSDTSDRAPLRIAGAAGCETLDDGAFVSRASFNVADRSWTLRVAAQHAYLAAQSGVLRWWAPLFGLVGSALLVAFVLTSAGRTRRVEELVERRTAELSAAQRRYVELVNSLNGVIWEAERGPRGMLFISERVVPLLGYPVADWLGPDFWLQRTHPDDREAVKARLSEAMQSNESAFELEFRVQAQDGRYLWLQNIVTRMPEREGYSLLRGVALDITARHAVSEQLAVSERRLRAITSSASAYLYEIDADGVIRFVNRTYEGVTEAEVLGTRLASWFPPAMQGRITASLQQVWRSATSYTLEYALSDPQGRSHDYLTELTPVFENGRVLAVVLSAADITGVKRVEAQLRASERRFSEMLANVKLAAVQLDLQGRVTFCNAFLLELLGYRSDELVGQDWFEHTVSVAQRDTVRKVFRALLAEGRGVDQFENEICCRDGSVRHIAWNNTLLRDADGAVIGVASIGEDVTARHQAEAERERAWALLQAAIAQSPAGIVIVDAPSMRLRIANPAAIHLRGMAPGEDEQSVSAFMQGWQVFNSDGSPCAMEHWPIARAVQGEEVTENAELIVRDAEGRDRWITANAAPVRAADGSVIAGIVVFNDVTLIKEQQQRLAHLAHYDALTRLPNRVLLADRLQMALQQAERSQAMLAVAYLDLDGFKAVNDHLGHEAGDVLLVDVAGRLRGVLRGGDTVARIGGDEFVLLLRDLDDFGECEQALRRVLAEVAAPYRLEGSVVEISASIGVTVYPADGADPDTLLRHADQAMYVAKQGGRNRYHLFDAELDRRAREERALISRIGAAIAAGELVLHFQPRVDLRAGKVVGAEALVRWQHPERGLLPPSAFLPQIEDHPLSITLGEWVIGEALRCLRAWQAEGLRLRVSLNIAARHLQSANLVGFIEQALLAYPEVSAQSLELEILETAAIEDLQHVGSVIEACQRLGIGAAIDDFGTGYSSLSYFKRLPAEVIKIDQSFIRDMLHDPEDLAIVEGVIGLSRVFRRTVVAEGVETEQHGLILLALGCDQAQGYAIARPMPAHELVAWARDYRPFPSWGEQVPHLAREDFALLGAEVEHYQWMDRIRAVLVQPDGAAHFPYLEVTECRLGRWLAHEGTTQRAGVASIRVLHDQLHVQADTIAAHLNAGERDFAQREFKLMQATRDQLFGRVRALIGIV</sequence>
<dbReference type="PROSITE" id="PS50887">
    <property type="entry name" value="GGDEF"/>
    <property type="match status" value="1"/>
</dbReference>
<dbReference type="InterPro" id="IPR000160">
    <property type="entry name" value="GGDEF_dom"/>
</dbReference>
<feature type="domain" description="CHASE" evidence="9">
    <location>
        <begin position="330"/>
        <end position="433"/>
    </location>
</feature>
<dbReference type="PROSITE" id="PS50112">
    <property type="entry name" value="PAS"/>
    <property type="match status" value="2"/>
</dbReference>
<feature type="domain" description="EAL" evidence="10">
    <location>
        <begin position="1230"/>
        <end position="1484"/>
    </location>
</feature>
<evidence type="ECO:0000259" key="7">
    <source>
        <dbReference type="PROSITE" id="PS50112"/>
    </source>
</evidence>
<dbReference type="InterPro" id="IPR035965">
    <property type="entry name" value="PAS-like_dom_sf"/>
</dbReference>
<feature type="transmembrane region" description="Helical" evidence="6">
    <location>
        <begin position="55"/>
        <end position="80"/>
    </location>
</feature>
<dbReference type="InterPro" id="IPR035919">
    <property type="entry name" value="EAL_sf"/>
</dbReference>
<evidence type="ECO:0000259" key="10">
    <source>
        <dbReference type="PROSITE" id="PS50883"/>
    </source>
</evidence>
<dbReference type="PROSITE" id="PS50883">
    <property type="entry name" value="EAL"/>
    <property type="match status" value="1"/>
</dbReference>
<dbReference type="InterPro" id="IPR042240">
    <property type="entry name" value="CHASE_sf"/>
</dbReference>
<dbReference type="InterPro" id="IPR013656">
    <property type="entry name" value="PAS_4"/>
</dbReference>
<dbReference type="CDD" id="cd00130">
    <property type="entry name" value="PAS"/>
    <property type="match status" value="3"/>
</dbReference>
<evidence type="ECO:0000256" key="4">
    <source>
        <dbReference type="ARBA" id="ARBA00022989"/>
    </source>
</evidence>
<dbReference type="InterPro" id="IPR001610">
    <property type="entry name" value="PAC"/>
</dbReference>
<name>A0ABX7M6U0_9RHOO</name>
<dbReference type="InterPro" id="IPR029787">
    <property type="entry name" value="Nucleotide_cyclase"/>
</dbReference>
<dbReference type="InterPro" id="IPR006189">
    <property type="entry name" value="CHASE_dom"/>
</dbReference>
<dbReference type="PANTHER" id="PTHR44757">
    <property type="entry name" value="DIGUANYLATE CYCLASE DGCP"/>
    <property type="match status" value="1"/>
</dbReference>
<feature type="transmembrane region" description="Helical" evidence="6">
    <location>
        <begin position="168"/>
        <end position="190"/>
    </location>
</feature>
<dbReference type="Gene3D" id="1.20.120.30">
    <property type="entry name" value="Aspartate receptor, ligand-binding domain"/>
    <property type="match status" value="1"/>
</dbReference>
<dbReference type="Pfam" id="PF08448">
    <property type="entry name" value="PAS_4"/>
    <property type="match status" value="3"/>
</dbReference>
<dbReference type="Pfam" id="PF00990">
    <property type="entry name" value="GGDEF"/>
    <property type="match status" value="1"/>
</dbReference>
<dbReference type="SUPFAM" id="SSF55073">
    <property type="entry name" value="Nucleotide cyclase"/>
    <property type="match status" value="1"/>
</dbReference>
<dbReference type="SMART" id="SM00091">
    <property type="entry name" value="PAS"/>
    <property type="match status" value="4"/>
</dbReference>
<feature type="domain" description="PAC" evidence="8">
    <location>
        <begin position="620"/>
        <end position="671"/>
    </location>
</feature>
<feature type="transmembrane region" description="Helical" evidence="6">
    <location>
        <begin position="20"/>
        <end position="43"/>
    </location>
</feature>
<dbReference type="InterPro" id="IPR043128">
    <property type="entry name" value="Rev_trsase/Diguanyl_cyclase"/>
</dbReference>
<feature type="domain" description="PAS" evidence="7">
    <location>
        <begin position="544"/>
        <end position="616"/>
    </location>
</feature>
<feature type="transmembrane region" description="Helical" evidence="6">
    <location>
        <begin position="503"/>
        <end position="521"/>
    </location>
</feature>
<feature type="transmembrane region" description="Helical" evidence="6">
    <location>
        <begin position="202"/>
        <end position="225"/>
    </location>
</feature>
<keyword evidence="4 6" id="KW-1133">Transmembrane helix</keyword>
<evidence type="ECO:0000256" key="6">
    <source>
        <dbReference type="SAM" id="Phobius"/>
    </source>
</evidence>
<keyword evidence="2" id="KW-1003">Cell membrane</keyword>
<reference evidence="12 13" key="1">
    <citation type="submission" date="2021-02" db="EMBL/GenBank/DDBJ databases">
        <title>Niveibacterium changnyeongensis HC41.</title>
        <authorList>
            <person name="Kang M."/>
        </authorList>
    </citation>
    <scope>NUCLEOTIDE SEQUENCE [LARGE SCALE GENOMIC DNA]</scope>
    <source>
        <strain evidence="12 13">HC41</strain>
    </source>
</reference>
<gene>
    <name evidence="12" type="ORF">JY500_18350</name>
</gene>
<evidence type="ECO:0000259" key="9">
    <source>
        <dbReference type="PROSITE" id="PS50839"/>
    </source>
</evidence>
<dbReference type="InterPro" id="IPR025991">
    <property type="entry name" value="Chemoreceptor_zinc-bind_dom"/>
</dbReference>
<proteinExistence type="predicted"/>
<dbReference type="Pfam" id="PF05231">
    <property type="entry name" value="MASE1"/>
    <property type="match status" value="1"/>
</dbReference>
<dbReference type="RefSeq" id="WP_206254092.1">
    <property type="nucleotide sequence ID" value="NZ_CP071060.1"/>
</dbReference>
<keyword evidence="5 6" id="KW-0472">Membrane</keyword>
<dbReference type="SMART" id="SM00267">
    <property type="entry name" value="GGDEF"/>
    <property type="match status" value="1"/>
</dbReference>
<dbReference type="NCBIfam" id="TIGR00229">
    <property type="entry name" value="sensory_box"/>
    <property type="match status" value="3"/>
</dbReference>
<dbReference type="CDD" id="cd01948">
    <property type="entry name" value="EAL"/>
    <property type="match status" value="1"/>
</dbReference>
<dbReference type="Proteomes" id="UP000663570">
    <property type="component" value="Chromosome"/>
</dbReference>
<evidence type="ECO:0000256" key="1">
    <source>
        <dbReference type="ARBA" id="ARBA00004651"/>
    </source>
</evidence>
<dbReference type="Pfam" id="PF03924">
    <property type="entry name" value="CHASE"/>
    <property type="match status" value="1"/>
</dbReference>
<dbReference type="InterPro" id="IPR013655">
    <property type="entry name" value="PAS_fold_3"/>
</dbReference>
<feature type="transmembrane region" description="Helical" evidence="6">
    <location>
        <begin position="131"/>
        <end position="156"/>
    </location>
</feature>
<feature type="domain" description="GGDEF" evidence="11">
    <location>
        <begin position="1088"/>
        <end position="1221"/>
    </location>
</feature>
<dbReference type="PROSITE" id="PS50113">
    <property type="entry name" value="PAC"/>
    <property type="match status" value="3"/>
</dbReference>
<dbReference type="CDD" id="cd01949">
    <property type="entry name" value="GGDEF"/>
    <property type="match status" value="1"/>
</dbReference>
<comment type="subcellular location">
    <subcellularLocation>
        <location evidence="1">Cell membrane</location>
        <topology evidence="1">Multi-pass membrane protein</topology>
    </subcellularLocation>
</comment>
<dbReference type="Gene3D" id="3.30.450.20">
    <property type="entry name" value="PAS domain"/>
    <property type="match status" value="4"/>
</dbReference>
<evidence type="ECO:0000256" key="3">
    <source>
        <dbReference type="ARBA" id="ARBA00022692"/>
    </source>
</evidence>
<feature type="domain" description="PAC" evidence="8">
    <location>
        <begin position="1004"/>
        <end position="1056"/>
    </location>
</feature>
<dbReference type="InterPro" id="IPR052155">
    <property type="entry name" value="Biofilm_reg_signaling"/>
</dbReference>
<evidence type="ECO:0000259" key="8">
    <source>
        <dbReference type="PROSITE" id="PS50113"/>
    </source>
</evidence>
<dbReference type="SUPFAM" id="SSF141868">
    <property type="entry name" value="EAL domain-like"/>
    <property type="match status" value="1"/>
</dbReference>
<dbReference type="SUPFAM" id="SSF55785">
    <property type="entry name" value="PYP-like sensor domain (PAS domain)"/>
    <property type="match status" value="4"/>
</dbReference>
<feature type="domain" description="PAC" evidence="8">
    <location>
        <begin position="869"/>
        <end position="921"/>
    </location>
</feature>
<dbReference type="SMART" id="SM01079">
    <property type="entry name" value="CHASE"/>
    <property type="match status" value="1"/>
</dbReference>
<dbReference type="Gene3D" id="3.20.20.450">
    <property type="entry name" value="EAL domain"/>
    <property type="match status" value="1"/>
</dbReference>
<dbReference type="Pfam" id="PF08447">
    <property type="entry name" value="PAS_3"/>
    <property type="match status" value="1"/>
</dbReference>
<dbReference type="InterPro" id="IPR001633">
    <property type="entry name" value="EAL_dom"/>
</dbReference>